<dbReference type="Pfam" id="PF04326">
    <property type="entry name" value="SLFN_AlbA_2"/>
    <property type="match status" value="1"/>
</dbReference>
<evidence type="ECO:0000313" key="2">
    <source>
        <dbReference type="EMBL" id="OAA88842.1"/>
    </source>
</evidence>
<dbReference type="PANTHER" id="PTHR30595">
    <property type="entry name" value="GLPR-RELATED TRANSCRIPTIONAL REPRESSOR"/>
    <property type="match status" value="1"/>
</dbReference>
<gene>
    <name evidence="2" type="ORF">WY13_01733</name>
</gene>
<organism evidence="2 3">
    <name type="scientific">Clostridium ljungdahlii</name>
    <dbReference type="NCBI Taxonomy" id="1538"/>
    <lineage>
        <taxon>Bacteria</taxon>
        <taxon>Bacillati</taxon>
        <taxon>Bacillota</taxon>
        <taxon>Clostridia</taxon>
        <taxon>Eubacteriales</taxon>
        <taxon>Clostridiaceae</taxon>
        <taxon>Clostridium</taxon>
    </lineage>
</organism>
<dbReference type="InterPro" id="IPR038461">
    <property type="entry name" value="Schlafen_AlbA_2_dom_sf"/>
</dbReference>
<dbReference type="AlphaFoldDB" id="A0A162KYU5"/>
<evidence type="ECO:0000259" key="1">
    <source>
        <dbReference type="Pfam" id="PF04326"/>
    </source>
</evidence>
<dbReference type="RefSeq" id="WP_063555244.1">
    <property type="nucleotide sequence ID" value="NZ_LITT01000015.1"/>
</dbReference>
<evidence type="ECO:0000313" key="3">
    <source>
        <dbReference type="Proteomes" id="UP000077407"/>
    </source>
</evidence>
<comment type="caution">
    <text evidence="2">The sequence shown here is derived from an EMBL/GenBank/DDBJ whole genome shotgun (WGS) entry which is preliminary data.</text>
</comment>
<dbReference type="EMBL" id="LITT01000015">
    <property type="protein sequence ID" value="OAA88842.1"/>
    <property type="molecule type" value="Genomic_DNA"/>
</dbReference>
<dbReference type="PATRIC" id="fig|1538.10.peg.2178"/>
<dbReference type="OrthoDB" id="320597at2"/>
<dbReference type="Gene3D" id="3.30.565.60">
    <property type="match status" value="1"/>
</dbReference>
<feature type="domain" description="Schlafen AlbA-2" evidence="1">
    <location>
        <begin position="14"/>
        <end position="133"/>
    </location>
</feature>
<dbReference type="InterPro" id="IPR038475">
    <property type="entry name" value="RecG_C_sf"/>
</dbReference>
<protein>
    <submittedName>
        <fullName evidence="2">Divergent AAA domain protein</fullName>
    </submittedName>
</protein>
<reference evidence="2 3" key="1">
    <citation type="journal article" date="2015" name="Biotechnol. Bioeng.">
        <title>Genome sequence and phenotypic characterization of Caulobacter segnis.</title>
        <authorList>
            <person name="Patel S."/>
            <person name="Fletcher B."/>
            <person name="Scott D.C."/>
            <person name="Ely B."/>
        </authorList>
    </citation>
    <scope>NUCLEOTIDE SEQUENCE [LARGE SCALE GENOMIC DNA]</scope>
    <source>
        <strain evidence="2 3">ERI-2</strain>
    </source>
</reference>
<dbReference type="Gene3D" id="3.30.950.30">
    <property type="entry name" value="Schlafen, AAA domain"/>
    <property type="match status" value="1"/>
</dbReference>
<dbReference type="InterPro" id="IPR007421">
    <property type="entry name" value="Schlafen_AlbA_2_dom"/>
</dbReference>
<dbReference type="Proteomes" id="UP000077407">
    <property type="component" value="Unassembled WGS sequence"/>
</dbReference>
<name>A0A162KYU5_9CLOT</name>
<accession>A0A162KYU5</accession>
<proteinExistence type="predicted"/>
<dbReference type="PANTHER" id="PTHR30595:SF6">
    <property type="entry name" value="SCHLAFEN ALBA-2 DOMAIN-CONTAINING PROTEIN"/>
    <property type="match status" value="1"/>
</dbReference>
<sequence length="382" mass="43735">MDIKKFFNLLKKMEGPKLDFKQLLNIDTDSGRKELAKDICAIANSRGGRGYIIIGIEDKTKKIIGVDRNFSEEQIQQIISSRIEPPIPISLETLKYKGKDIVIINIYDGPQKPYQMRENGAFYTRRGSTNDTMRKQEIISALQQNLNVNTELCPIPHSKLNCIDNCIVDKYFLSQGIKVNDENRLGLMEDASIIYIDNDSGKYMVTLGGLLIFSNVNNVYIPHNMIKIVNKINKDFRKVSIIQGNLMSIMDKAQKAIENIITVKSYPTEGVSEGIRNAVMYRDYSDFSREIEVIVSYNNIVITSPGMLSNRENASYYNYARRNMWIYEKIITLDSKKRFTGTTATFSRIQKLFKNVGKVKFINSIKNDYFKIIYPGIKKLGS</sequence>